<feature type="non-terminal residue" evidence="1">
    <location>
        <position position="222"/>
    </location>
</feature>
<feature type="non-terminal residue" evidence="1">
    <location>
        <position position="1"/>
    </location>
</feature>
<dbReference type="AlphaFoldDB" id="A0A9J5YXH2"/>
<evidence type="ECO:0000313" key="1">
    <source>
        <dbReference type="EMBL" id="KAG5604520.1"/>
    </source>
</evidence>
<proteinExistence type="predicted"/>
<evidence type="ECO:0000313" key="2">
    <source>
        <dbReference type="Proteomes" id="UP000824120"/>
    </source>
</evidence>
<protein>
    <submittedName>
        <fullName evidence="1">Uncharacterized protein</fullName>
    </submittedName>
</protein>
<dbReference type="SUPFAM" id="SSF52047">
    <property type="entry name" value="RNI-like"/>
    <property type="match status" value="1"/>
</dbReference>
<sequence>KLNLDMANDEKYVLPDSIFTCETLTYLKLSRCILKHVGTQFPNHVSLQFEDSAIAYTIGLKKTLNQLMLEILELRFCVDIDSVYLVSPSTRELTHCSVDVPDRSRQSLKLQSLKICDFKISVENEVVKIDETLSQRTDLLCYLSMEKDHVNEAMRLIQTVRLRKFKGSSTGMYLIRVLFSHSPKLVRMIIEQCEKLGNPINFKDNLRELLSFIYNLFSQWRI</sequence>
<accession>A0A9J5YXH2</accession>
<comment type="caution">
    <text evidence="1">The sequence shown here is derived from an EMBL/GenBank/DDBJ whole genome shotgun (WGS) entry which is preliminary data.</text>
</comment>
<gene>
    <name evidence="1" type="ORF">H5410_026012</name>
</gene>
<organism evidence="1 2">
    <name type="scientific">Solanum commersonii</name>
    <name type="common">Commerson's wild potato</name>
    <name type="synonym">Commerson's nightshade</name>
    <dbReference type="NCBI Taxonomy" id="4109"/>
    <lineage>
        <taxon>Eukaryota</taxon>
        <taxon>Viridiplantae</taxon>
        <taxon>Streptophyta</taxon>
        <taxon>Embryophyta</taxon>
        <taxon>Tracheophyta</taxon>
        <taxon>Spermatophyta</taxon>
        <taxon>Magnoliopsida</taxon>
        <taxon>eudicotyledons</taxon>
        <taxon>Gunneridae</taxon>
        <taxon>Pentapetalae</taxon>
        <taxon>asterids</taxon>
        <taxon>lamiids</taxon>
        <taxon>Solanales</taxon>
        <taxon>Solanaceae</taxon>
        <taxon>Solanoideae</taxon>
        <taxon>Solaneae</taxon>
        <taxon>Solanum</taxon>
    </lineage>
</organism>
<name>A0A9J5YXH2_SOLCO</name>
<reference evidence="1 2" key="1">
    <citation type="submission" date="2020-09" db="EMBL/GenBank/DDBJ databases">
        <title>De no assembly of potato wild relative species, Solanum commersonii.</title>
        <authorList>
            <person name="Cho K."/>
        </authorList>
    </citation>
    <scope>NUCLEOTIDE SEQUENCE [LARGE SCALE GENOMIC DNA]</scope>
    <source>
        <strain evidence="1">LZ3.2</strain>
        <tissue evidence="1">Leaf</tissue>
    </source>
</reference>
<dbReference type="EMBL" id="JACXVP010000005">
    <property type="protein sequence ID" value="KAG5604520.1"/>
    <property type="molecule type" value="Genomic_DNA"/>
</dbReference>
<dbReference type="Proteomes" id="UP000824120">
    <property type="component" value="Chromosome 5"/>
</dbReference>
<keyword evidence="2" id="KW-1185">Reference proteome</keyword>
<dbReference type="OrthoDB" id="1282595at2759"/>